<organism evidence="1 2">
    <name type="scientific">Tetraparma gracilis</name>
    <dbReference type="NCBI Taxonomy" id="2962635"/>
    <lineage>
        <taxon>Eukaryota</taxon>
        <taxon>Sar</taxon>
        <taxon>Stramenopiles</taxon>
        <taxon>Ochrophyta</taxon>
        <taxon>Bolidophyceae</taxon>
        <taxon>Parmales</taxon>
        <taxon>Triparmaceae</taxon>
        <taxon>Tetraparma</taxon>
    </lineage>
</organism>
<keyword evidence="2" id="KW-1185">Reference proteome</keyword>
<comment type="caution">
    <text evidence="1">The sequence shown here is derived from an EMBL/GenBank/DDBJ whole genome shotgun (WGS) entry which is preliminary data.</text>
</comment>
<accession>A0ABQ6NC82</accession>
<name>A0ABQ6NC82_9STRA</name>
<protein>
    <submittedName>
        <fullName evidence="1">Uncharacterized protein</fullName>
    </submittedName>
</protein>
<sequence length="284" mass="30187">MSSKLKAAKLQPAFDRLSSLTRRAPRAYHPAAPLPTERLLGSLEAGPFLAQLSAAWRDFLCALPASPPKASRVLRELDELRGAAAVQNTLMRGFLQSLKGALQAEGGGGGDPSEALAFMKRAACVPLDNQHSSARLVLLDQYVVNGLLQLVRSGAWPYKVRSEAIEVLTIPKAGQRLAVCLAHDSVINGMCALANELPTGDYQLTEDATAFLAMAHRRLTTAKGGKGAVAASRLLDAVLCPALQQGLTKLPDAEDVFDAIRDVWVENAVAQERAWAAASAGSLE</sequence>
<proteinExistence type="predicted"/>
<feature type="non-terminal residue" evidence="1">
    <location>
        <position position="284"/>
    </location>
</feature>
<reference evidence="1 2" key="1">
    <citation type="journal article" date="2023" name="Commun. Biol.">
        <title>Genome analysis of Parmales, the sister group of diatoms, reveals the evolutionary specialization of diatoms from phago-mixotrophs to photoautotrophs.</title>
        <authorList>
            <person name="Ban H."/>
            <person name="Sato S."/>
            <person name="Yoshikawa S."/>
            <person name="Yamada K."/>
            <person name="Nakamura Y."/>
            <person name="Ichinomiya M."/>
            <person name="Sato N."/>
            <person name="Blanc-Mathieu R."/>
            <person name="Endo H."/>
            <person name="Kuwata A."/>
            <person name="Ogata H."/>
        </authorList>
    </citation>
    <scope>NUCLEOTIDE SEQUENCE [LARGE SCALE GENOMIC DNA]</scope>
</reference>
<dbReference type="Proteomes" id="UP001165060">
    <property type="component" value="Unassembled WGS sequence"/>
</dbReference>
<gene>
    <name evidence="1" type="ORF">TeGR_g13917</name>
</gene>
<dbReference type="EMBL" id="BRYB01006415">
    <property type="protein sequence ID" value="GMI57030.1"/>
    <property type="molecule type" value="Genomic_DNA"/>
</dbReference>
<evidence type="ECO:0000313" key="1">
    <source>
        <dbReference type="EMBL" id="GMI57030.1"/>
    </source>
</evidence>
<evidence type="ECO:0000313" key="2">
    <source>
        <dbReference type="Proteomes" id="UP001165060"/>
    </source>
</evidence>